<accession>A0A9D1SG21</accession>
<name>A0A9D1SG21_9FIRM</name>
<evidence type="ECO:0000313" key="2">
    <source>
        <dbReference type="Proteomes" id="UP000824081"/>
    </source>
</evidence>
<comment type="caution">
    <text evidence="1">The sequence shown here is derived from an EMBL/GenBank/DDBJ whole genome shotgun (WGS) entry which is preliminary data.</text>
</comment>
<reference evidence="1" key="1">
    <citation type="submission" date="2020-10" db="EMBL/GenBank/DDBJ databases">
        <authorList>
            <person name="Gilroy R."/>
        </authorList>
    </citation>
    <scope>NUCLEOTIDE SEQUENCE</scope>
    <source>
        <strain evidence="1">11687</strain>
    </source>
</reference>
<dbReference type="AlphaFoldDB" id="A0A9D1SG21"/>
<proteinExistence type="predicted"/>
<protein>
    <submittedName>
        <fullName evidence="1">Uncharacterized protein</fullName>
    </submittedName>
</protein>
<evidence type="ECO:0000313" key="1">
    <source>
        <dbReference type="EMBL" id="HIU58821.1"/>
    </source>
</evidence>
<gene>
    <name evidence="1" type="ORF">IAC57_01845</name>
</gene>
<organism evidence="1 2">
    <name type="scientific">Candidatus Scatosoma pullistercoris</name>
    <dbReference type="NCBI Taxonomy" id="2840934"/>
    <lineage>
        <taxon>Bacteria</taxon>
        <taxon>Bacillati</taxon>
        <taxon>Bacillota</taxon>
        <taxon>Clostridia</taxon>
        <taxon>Candidatus Scatosoma</taxon>
    </lineage>
</organism>
<reference evidence="1" key="2">
    <citation type="journal article" date="2021" name="PeerJ">
        <title>Extensive microbial diversity within the chicken gut microbiome revealed by metagenomics and culture.</title>
        <authorList>
            <person name="Gilroy R."/>
            <person name="Ravi A."/>
            <person name="Getino M."/>
            <person name="Pursley I."/>
            <person name="Horton D.L."/>
            <person name="Alikhan N.F."/>
            <person name="Baker D."/>
            <person name="Gharbi K."/>
            <person name="Hall N."/>
            <person name="Watson M."/>
            <person name="Adriaenssens E.M."/>
            <person name="Foster-Nyarko E."/>
            <person name="Jarju S."/>
            <person name="Secka A."/>
            <person name="Antonio M."/>
            <person name="Oren A."/>
            <person name="Chaudhuri R.R."/>
            <person name="La Ragione R."/>
            <person name="Hildebrand F."/>
            <person name="Pallen M.J."/>
        </authorList>
    </citation>
    <scope>NUCLEOTIDE SEQUENCE</scope>
    <source>
        <strain evidence="1">11687</strain>
    </source>
</reference>
<dbReference type="EMBL" id="DVMZ01000053">
    <property type="protein sequence ID" value="HIU58821.1"/>
    <property type="molecule type" value="Genomic_DNA"/>
</dbReference>
<sequence length="762" mass="83047">MSGSGESIRPATAQPGTGNAGAAVSYSYIVYDADEKAVCSLLAEETEAGLFYAYLSDGELLYNSPRSLKELMDVLSGNGGNVMDLLADVELGTLLGLSDKEYNDDNKMLFALAYGSLGEDFILENGKVVMINGSKPTTVGQLTGGSANELLDRVTLDSLMTVDRTDSVMCALVYGTEGKHYVWPEGDAAPTMLPVKYSVSGGILYDDEGNRTDAVWDEASGVWTVTKEQDGETEIFYAKAESDGSAVWLHATKDCSGEKLLYQKMTLGALLDGPEDLIDGIQLSAVLSADPDDAITMYLLYGKKGVHYDLDGGTGEVIMLRREVAIYDGKAYDERGELLPGSLGAGDTGYIYTEGNTTWILTEQSGNFTEISVNGESVKAPCYYAATQQGGYVFYQPHTIGDLSESSSLLSNIKKDLTIGDIMGETGTSGLIASIADWKIDDLNDQDKIMSLKIGDVMGIDENSSKLLLAMEDWTLNDLNDQDKIMSLKLADVIEIDDETSPGFLKAIRDKNWTLNDLNDKDNVNSLRLGEIIEIDENDPKTSALLLSLKDTSIGDLTPRINTLTPTEILGEEDVENNRILRHLRNSTVLTLSADIENLSVAAVFEDDVYKKDAAGNFVNAQGEALYLNPDDGIYYTTPDYQADTQSERVMTGSWEYLLTDPDGLIPPSGYTLTNMEAMTSNMTANIQSAVLNDLYKDGIIVLEDSAFLEKPIIYVYIFGEEPFSYTVFDIDPAKYDNKSKLGELTINQMINYVTDILTAIS</sequence>
<dbReference type="Proteomes" id="UP000824081">
    <property type="component" value="Unassembled WGS sequence"/>
</dbReference>